<dbReference type="Proteomes" id="UP000256488">
    <property type="component" value="Unassembled WGS sequence"/>
</dbReference>
<comment type="caution">
    <text evidence="1">The sequence shown here is derived from an EMBL/GenBank/DDBJ whole genome shotgun (WGS) entry which is preliminary data.</text>
</comment>
<protein>
    <submittedName>
        <fullName evidence="1">Uncharacterized protein</fullName>
    </submittedName>
</protein>
<sequence length="142" mass="16841">MGDNSYVYFISYKHQDGYANAEVEMTKPINTIGQLQEIEQKLPEILGGQDIQIIDYRYLRRTNEESEATHSPSHVRYFYLVKYIVINTDNRTYQKDEIYSEEKINSLDFVRGIETFLQQEQSNKDLEFVLLAFDLLREEPNQ</sequence>
<dbReference type="AlphaFoldDB" id="A0A3E0WPI1"/>
<name>A0A3E0WPI1_9BACI</name>
<organism evidence="1 2">
    <name type="scientific">Virgibacillus dokdonensis</name>
    <dbReference type="NCBI Taxonomy" id="302167"/>
    <lineage>
        <taxon>Bacteria</taxon>
        <taxon>Bacillati</taxon>
        <taxon>Bacillota</taxon>
        <taxon>Bacilli</taxon>
        <taxon>Bacillales</taxon>
        <taxon>Bacillaceae</taxon>
        <taxon>Virgibacillus</taxon>
    </lineage>
</organism>
<dbReference type="EMBL" id="NFZX01000030">
    <property type="protein sequence ID" value="RFA33855.1"/>
    <property type="molecule type" value="Genomic_DNA"/>
</dbReference>
<gene>
    <name evidence="1" type="ORF">CAI16_13450</name>
</gene>
<accession>A0A3E0WPI1</accession>
<evidence type="ECO:0000313" key="2">
    <source>
        <dbReference type="Proteomes" id="UP000256488"/>
    </source>
</evidence>
<reference evidence="1 2" key="1">
    <citation type="submission" date="2017-05" db="EMBL/GenBank/DDBJ databases">
        <title>Virgibacillus sp. AK90 isolated from a saltern of Kakinada, India.</title>
        <authorList>
            <person name="Gupta V."/>
            <person name="Sidhu C."/>
            <person name="Korpole S."/>
            <person name="Pinnaka A.K."/>
        </authorList>
    </citation>
    <scope>NUCLEOTIDE SEQUENCE [LARGE SCALE GENOMIC DNA]</scope>
    <source>
        <strain evidence="1 2">AK90</strain>
    </source>
</reference>
<evidence type="ECO:0000313" key="1">
    <source>
        <dbReference type="EMBL" id="RFA33855.1"/>
    </source>
</evidence>
<dbReference type="RefSeq" id="WP_116278809.1">
    <property type="nucleotide sequence ID" value="NZ_NFZX01000030.1"/>
</dbReference>
<proteinExistence type="predicted"/>